<dbReference type="Pfam" id="PF12796">
    <property type="entry name" value="Ank_2"/>
    <property type="match status" value="4"/>
</dbReference>
<feature type="repeat" description="ANK" evidence="3">
    <location>
        <begin position="71"/>
        <end position="103"/>
    </location>
</feature>
<dbReference type="Proteomes" id="UP000828390">
    <property type="component" value="Unassembled WGS sequence"/>
</dbReference>
<evidence type="ECO:0000313" key="4">
    <source>
        <dbReference type="EMBL" id="KAH3880250.1"/>
    </source>
</evidence>
<dbReference type="InterPro" id="IPR002110">
    <property type="entry name" value="Ankyrin_rpt"/>
</dbReference>
<dbReference type="PANTHER" id="PTHR24173:SF74">
    <property type="entry name" value="ANKYRIN REPEAT DOMAIN-CONTAINING PROTEIN 16"/>
    <property type="match status" value="1"/>
</dbReference>
<evidence type="ECO:0008006" key="6">
    <source>
        <dbReference type="Google" id="ProtNLM"/>
    </source>
</evidence>
<dbReference type="PRINTS" id="PR01415">
    <property type="entry name" value="ANKYRIN"/>
</dbReference>
<proteinExistence type="predicted"/>
<reference evidence="4" key="1">
    <citation type="journal article" date="2019" name="bioRxiv">
        <title>The Genome of the Zebra Mussel, Dreissena polymorpha: A Resource for Invasive Species Research.</title>
        <authorList>
            <person name="McCartney M.A."/>
            <person name="Auch B."/>
            <person name="Kono T."/>
            <person name="Mallez S."/>
            <person name="Zhang Y."/>
            <person name="Obille A."/>
            <person name="Becker A."/>
            <person name="Abrahante J.E."/>
            <person name="Garbe J."/>
            <person name="Badalamenti J.P."/>
            <person name="Herman A."/>
            <person name="Mangelson H."/>
            <person name="Liachko I."/>
            <person name="Sullivan S."/>
            <person name="Sone E.D."/>
            <person name="Koren S."/>
            <person name="Silverstein K.A.T."/>
            <person name="Beckman K.B."/>
            <person name="Gohl D.M."/>
        </authorList>
    </citation>
    <scope>NUCLEOTIDE SEQUENCE</scope>
    <source>
        <strain evidence="4">Duluth1</strain>
        <tissue evidence="4">Whole animal</tissue>
    </source>
</reference>
<dbReference type="EMBL" id="JAIWYP010000001">
    <property type="protein sequence ID" value="KAH3880250.1"/>
    <property type="molecule type" value="Genomic_DNA"/>
</dbReference>
<dbReference type="SMART" id="SM00248">
    <property type="entry name" value="ANK"/>
    <property type="match status" value="9"/>
</dbReference>
<dbReference type="PROSITE" id="PS50297">
    <property type="entry name" value="ANK_REP_REGION"/>
    <property type="match status" value="5"/>
</dbReference>
<feature type="repeat" description="ANK" evidence="3">
    <location>
        <begin position="307"/>
        <end position="339"/>
    </location>
</feature>
<dbReference type="PANTHER" id="PTHR24173">
    <property type="entry name" value="ANKYRIN REPEAT CONTAINING"/>
    <property type="match status" value="1"/>
</dbReference>
<feature type="repeat" description="ANK" evidence="3">
    <location>
        <begin position="171"/>
        <end position="193"/>
    </location>
</feature>
<feature type="repeat" description="ANK" evidence="3">
    <location>
        <begin position="274"/>
        <end position="306"/>
    </location>
</feature>
<evidence type="ECO:0000256" key="1">
    <source>
        <dbReference type="ARBA" id="ARBA00022737"/>
    </source>
</evidence>
<evidence type="ECO:0000313" key="5">
    <source>
        <dbReference type="Proteomes" id="UP000828390"/>
    </source>
</evidence>
<accession>A0A9D4MN03</accession>
<dbReference type="InterPro" id="IPR036770">
    <property type="entry name" value="Ankyrin_rpt-contain_sf"/>
</dbReference>
<feature type="repeat" description="ANK" evidence="3">
    <location>
        <begin position="104"/>
        <end position="136"/>
    </location>
</feature>
<reference evidence="4" key="2">
    <citation type="submission" date="2020-11" db="EMBL/GenBank/DDBJ databases">
        <authorList>
            <person name="McCartney M.A."/>
            <person name="Auch B."/>
            <person name="Kono T."/>
            <person name="Mallez S."/>
            <person name="Becker A."/>
            <person name="Gohl D.M."/>
            <person name="Silverstein K.A.T."/>
            <person name="Koren S."/>
            <person name="Bechman K.B."/>
            <person name="Herman A."/>
            <person name="Abrahante J.E."/>
            <person name="Garbe J."/>
        </authorList>
    </citation>
    <scope>NUCLEOTIDE SEQUENCE</scope>
    <source>
        <strain evidence="4">Duluth1</strain>
        <tissue evidence="4">Whole animal</tissue>
    </source>
</reference>
<evidence type="ECO:0000256" key="2">
    <source>
        <dbReference type="ARBA" id="ARBA00023043"/>
    </source>
</evidence>
<dbReference type="Gene3D" id="1.25.40.20">
    <property type="entry name" value="Ankyrin repeat-containing domain"/>
    <property type="match status" value="3"/>
</dbReference>
<evidence type="ECO:0000256" key="3">
    <source>
        <dbReference type="PROSITE-ProRule" id="PRU00023"/>
    </source>
</evidence>
<gene>
    <name evidence="4" type="ORF">DPMN_004160</name>
</gene>
<dbReference type="OrthoDB" id="4772757at2759"/>
<organism evidence="4 5">
    <name type="scientific">Dreissena polymorpha</name>
    <name type="common">Zebra mussel</name>
    <name type="synonym">Mytilus polymorpha</name>
    <dbReference type="NCBI Taxonomy" id="45954"/>
    <lineage>
        <taxon>Eukaryota</taxon>
        <taxon>Metazoa</taxon>
        <taxon>Spiralia</taxon>
        <taxon>Lophotrochozoa</taxon>
        <taxon>Mollusca</taxon>
        <taxon>Bivalvia</taxon>
        <taxon>Autobranchia</taxon>
        <taxon>Heteroconchia</taxon>
        <taxon>Euheterodonta</taxon>
        <taxon>Imparidentia</taxon>
        <taxon>Neoheterodontei</taxon>
        <taxon>Myida</taxon>
        <taxon>Dreissenoidea</taxon>
        <taxon>Dreissenidae</taxon>
        <taxon>Dreissena</taxon>
    </lineage>
</organism>
<dbReference type="SUPFAM" id="SSF48403">
    <property type="entry name" value="Ankyrin repeat"/>
    <property type="match status" value="1"/>
</dbReference>
<dbReference type="AlphaFoldDB" id="A0A9D4MN03"/>
<dbReference type="PROSITE" id="PS50088">
    <property type="entry name" value="ANK_REPEAT"/>
    <property type="match status" value="5"/>
</dbReference>
<sequence length="362" mass="39795">MDADIARASQAGDIEYFQHQLKNDVCKRKIIDYFHPKSGDTVVHYASRNGHVRLLQHFAVEGFSLEITNFDGKRPLHEAAHAGQNACVTYLLSAGVVVDPLKRADWTPLMLACSKVDLYVVQELVNHGANLKLKNKDGWNCFHVAVREGNLDIIAYLLDCDSTLWDTVSLNGRSPLHTAALHGHVGVVRYLLEACHYVTDTQDSCGSTPLMDAVREDSIGCMELLIHMHCADVFKVDNLGRQCVHVACQTGSLNSLVCLVETHRADQGIHISPSGAMCLHIAAKEGHVNVISYLLQKKVNIDAQDSKGRTALHIAAGAQKADCVRVLLKHGASIMEDQTGSTPKQLALKPEVTQIFEHLEKT</sequence>
<comment type="caution">
    <text evidence="4">The sequence shown here is derived from an EMBL/GenBank/DDBJ whole genome shotgun (WGS) entry which is preliminary data.</text>
</comment>
<keyword evidence="5" id="KW-1185">Reference proteome</keyword>
<keyword evidence="1" id="KW-0677">Repeat</keyword>
<keyword evidence="2 3" id="KW-0040">ANK repeat</keyword>
<name>A0A9D4MN03_DREPO</name>
<protein>
    <recommendedName>
        <fullName evidence="6">Ankyrin repeat domain-containing protein 16</fullName>
    </recommendedName>
</protein>